<evidence type="ECO:0000313" key="1">
    <source>
        <dbReference type="EMBL" id="BDI31701.1"/>
    </source>
</evidence>
<dbReference type="OrthoDB" id="7067000at2"/>
<reference evidence="1 2" key="1">
    <citation type="journal article" date="2019" name="Int. J. Syst. Evol. Microbiol.">
        <title>Capsulimonas corticalis gen. nov., sp. nov., an aerobic capsulated bacterium, of a novel bacterial order, Capsulimonadales ord. nov., of the class Armatimonadia of the phylum Armatimonadetes.</title>
        <authorList>
            <person name="Li J."/>
            <person name="Kudo C."/>
            <person name="Tonouchi A."/>
        </authorList>
    </citation>
    <scope>NUCLEOTIDE SEQUENCE [LARGE SCALE GENOMIC DNA]</scope>
    <source>
        <strain evidence="1 2">AX-7</strain>
    </source>
</reference>
<dbReference type="KEGG" id="ccot:CCAX7_37520"/>
<dbReference type="AlphaFoldDB" id="A0A402D112"/>
<gene>
    <name evidence="1" type="ORF">CCAX7_37520</name>
</gene>
<dbReference type="RefSeq" id="WP_119323251.1">
    <property type="nucleotide sequence ID" value="NZ_AP025739.1"/>
</dbReference>
<evidence type="ECO:0000313" key="2">
    <source>
        <dbReference type="Proteomes" id="UP000287394"/>
    </source>
</evidence>
<proteinExistence type="predicted"/>
<organism evidence="1 2">
    <name type="scientific">Capsulimonas corticalis</name>
    <dbReference type="NCBI Taxonomy" id="2219043"/>
    <lineage>
        <taxon>Bacteria</taxon>
        <taxon>Bacillati</taxon>
        <taxon>Armatimonadota</taxon>
        <taxon>Armatimonadia</taxon>
        <taxon>Capsulimonadales</taxon>
        <taxon>Capsulimonadaceae</taxon>
        <taxon>Capsulimonas</taxon>
    </lineage>
</organism>
<name>A0A402D112_9BACT</name>
<sequence length="68" mass="7819">MAKQEVLEIEIDAAGKVQVHVKGANGKRCTDYVKIFETLLGRVEKQELTAEYYQNEVTGHTHVHHRRD</sequence>
<keyword evidence="2" id="KW-1185">Reference proteome</keyword>
<dbReference type="Pfam" id="PF11211">
    <property type="entry name" value="DUF2997"/>
    <property type="match status" value="1"/>
</dbReference>
<dbReference type="Proteomes" id="UP000287394">
    <property type="component" value="Chromosome"/>
</dbReference>
<dbReference type="EMBL" id="AP025739">
    <property type="protein sequence ID" value="BDI31701.1"/>
    <property type="molecule type" value="Genomic_DNA"/>
</dbReference>
<dbReference type="InterPro" id="IPR021375">
    <property type="entry name" value="DUF2997"/>
</dbReference>
<protein>
    <submittedName>
        <fullName evidence="1">Uncharacterized protein</fullName>
    </submittedName>
</protein>
<accession>A0A402D112</accession>